<evidence type="ECO:0000256" key="1">
    <source>
        <dbReference type="SAM" id="MobiDB-lite"/>
    </source>
</evidence>
<dbReference type="Pfam" id="PF10067">
    <property type="entry name" value="DUF2306"/>
    <property type="match status" value="1"/>
</dbReference>
<dbReference type="InterPro" id="IPR018750">
    <property type="entry name" value="DUF2306_membrane"/>
</dbReference>
<sequence>MTQLHDLSTPQGRTGERENPGTELHRPRGRTRRRPGDFAPLPLAILTIVFLAFQIPKYSALDPARAQRPVESAAHYWLIAAHVATGTLALVTVVVQIWPWLRRRHPAVHRWAGRVYVFAGAIPSALLVLVMLPVSSPVGKVGSAMAAVLWASTALIGWVALRRRRYAEHRRWMIYSFAVVWGGPVWAFFVGMSWLWWSPWAEQVDFDHVLDTISWAGWIINLIIAQWWIEHTSGRRLTLPPREIPTSGARGH</sequence>
<dbReference type="EMBL" id="JACHND010000001">
    <property type="protein sequence ID" value="MBB4704753.1"/>
    <property type="molecule type" value="Genomic_DNA"/>
</dbReference>
<evidence type="ECO:0000313" key="3">
    <source>
        <dbReference type="EMBL" id="MBB4704753.1"/>
    </source>
</evidence>
<organism evidence="3 4">
    <name type="scientific">Sphaerisporangium siamense</name>
    <dbReference type="NCBI Taxonomy" id="795645"/>
    <lineage>
        <taxon>Bacteria</taxon>
        <taxon>Bacillati</taxon>
        <taxon>Actinomycetota</taxon>
        <taxon>Actinomycetes</taxon>
        <taxon>Streptosporangiales</taxon>
        <taxon>Streptosporangiaceae</taxon>
        <taxon>Sphaerisporangium</taxon>
    </lineage>
</organism>
<evidence type="ECO:0008006" key="5">
    <source>
        <dbReference type="Google" id="ProtNLM"/>
    </source>
</evidence>
<feature type="compositionally biased region" description="Basic and acidic residues" evidence="1">
    <location>
        <begin position="14"/>
        <end position="26"/>
    </location>
</feature>
<dbReference type="AlphaFoldDB" id="A0A7W7GB63"/>
<evidence type="ECO:0000313" key="4">
    <source>
        <dbReference type="Proteomes" id="UP000542210"/>
    </source>
</evidence>
<gene>
    <name evidence="3" type="ORF">BJ982_006297</name>
</gene>
<dbReference type="Proteomes" id="UP000542210">
    <property type="component" value="Unassembled WGS sequence"/>
</dbReference>
<keyword evidence="2" id="KW-0812">Transmembrane</keyword>
<feature type="transmembrane region" description="Helical" evidence="2">
    <location>
        <begin position="76"/>
        <end position="101"/>
    </location>
</feature>
<name>A0A7W7GB63_9ACTN</name>
<feature type="transmembrane region" description="Helical" evidence="2">
    <location>
        <begin position="38"/>
        <end position="56"/>
    </location>
</feature>
<keyword evidence="2" id="KW-0472">Membrane</keyword>
<feature type="transmembrane region" description="Helical" evidence="2">
    <location>
        <begin position="173"/>
        <end position="197"/>
    </location>
</feature>
<proteinExistence type="predicted"/>
<keyword evidence="2" id="KW-1133">Transmembrane helix</keyword>
<feature type="transmembrane region" description="Helical" evidence="2">
    <location>
        <begin position="141"/>
        <end position="161"/>
    </location>
</feature>
<reference evidence="3 4" key="1">
    <citation type="submission" date="2020-08" db="EMBL/GenBank/DDBJ databases">
        <title>Sequencing the genomes of 1000 actinobacteria strains.</title>
        <authorList>
            <person name="Klenk H.-P."/>
        </authorList>
    </citation>
    <scope>NUCLEOTIDE SEQUENCE [LARGE SCALE GENOMIC DNA]</scope>
    <source>
        <strain evidence="3 4">DSM 45784</strain>
    </source>
</reference>
<feature type="transmembrane region" description="Helical" evidence="2">
    <location>
        <begin position="113"/>
        <end position="135"/>
    </location>
</feature>
<feature type="transmembrane region" description="Helical" evidence="2">
    <location>
        <begin position="209"/>
        <end position="229"/>
    </location>
</feature>
<accession>A0A7W7GB63</accession>
<keyword evidence="4" id="KW-1185">Reference proteome</keyword>
<dbReference type="RefSeq" id="WP_184885996.1">
    <property type="nucleotide sequence ID" value="NZ_BOOV01000037.1"/>
</dbReference>
<evidence type="ECO:0000256" key="2">
    <source>
        <dbReference type="SAM" id="Phobius"/>
    </source>
</evidence>
<protein>
    <recommendedName>
        <fullName evidence="5">DUF2306 domain-containing protein</fullName>
    </recommendedName>
</protein>
<feature type="compositionally biased region" description="Polar residues" evidence="1">
    <location>
        <begin position="1"/>
        <end position="12"/>
    </location>
</feature>
<feature type="region of interest" description="Disordered" evidence="1">
    <location>
        <begin position="1"/>
        <end position="36"/>
    </location>
</feature>
<comment type="caution">
    <text evidence="3">The sequence shown here is derived from an EMBL/GenBank/DDBJ whole genome shotgun (WGS) entry which is preliminary data.</text>
</comment>